<evidence type="ECO:0000313" key="1">
    <source>
        <dbReference type="EnsemblPlants" id="KQK91104"/>
    </source>
</evidence>
<keyword evidence="2" id="KW-1185">Reference proteome</keyword>
<organism evidence="1 2">
    <name type="scientific">Setaria italica</name>
    <name type="common">Foxtail millet</name>
    <name type="synonym">Panicum italicum</name>
    <dbReference type="NCBI Taxonomy" id="4555"/>
    <lineage>
        <taxon>Eukaryota</taxon>
        <taxon>Viridiplantae</taxon>
        <taxon>Streptophyta</taxon>
        <taxon>Embryophyta</taxon>
        <taxon>Tracheophyta</taxon>
        <taxon>Spermatophyta</taxon>
        <taxon>Magnoliopsida</taxon>
        <taxon>Liliopsida</taxon>
        <taxon>Poales</taxon>
        <taxon>Poaceae</taxon>
        <taxon>PACMAD clade</taxon>
        <taxon>Panicoideae</taxon>
        <taxon>Panicodae</taxon>
        <taxon>Paniceae</taxon>
        <taxon>Cenchrinae</taxon>
        <taxon>Setaria</taxon>
    </lineage>
</organism>
<dbReference type="EMBL" id="AGNK02006007">
    <property type="status" value="NOT_ANNOTATED_CDS"/>
    <property type="molecule type" value="Genomic_DNA"/>
</dbReference>
<proteinExistence type="predicted"/>
<sequence>MNACAYVIGYSTTKHETSKILHLEFSTCHSINKNDQQYWSLTIVSVPHLLAAKPFERVPRHMIYFRPKLPGLSSVQTP</sequence>
<reference evidence="1" key="2">
    <citation type="submission" date="2018-08" db="UniProtKB">
        <authorList>
            <consortium name="EnsemblPlants"/>
        </authorList>
    </citation>
    <scope>IDENTIFICATION</scope>
    <source>
        <strain evidence="1">Yugu1</strain>
    </source>
</reference>
<dbReference type="HOGENOM" id="CLU_2626674_0_0_1"/>
<evidence type="ECO:0000313" key="2">
    <source>
        <dbReference type="Proteomes" id="UP000004995"/>
    </source>
</evidence>
<protein>
    <submittedName>
        <fullName evidence="1">Uncharacterized protein</fullName>
    </submittedName>
</protein>
<reference evidence="2" key="1">
    <citation type="journal article" date="2012" name="Nat. Biotechnol.">
        <title>Reference genome sequence of the model plant Setaria.</title>
        <authorList>
            <person name="Bennetzen J.L."/>
            <person name="Schmutz J."/>
            <person name="Wang H."/>
            <person name="Percifield R."/>
            <person name="Hawkins J."/>
            <person name="Pontaroli A.C."/>
            <person name="Estep M."/>
            <person name="Feng L."/>
            <person name="Vaughn J.N."/>
            <person name="Grimwood J."/>
            <person name="Jenkins J."/>
            <person name="Barry K."/>
            <person name="Lindquist E."/>
            <person name="Hellsten U."/>
            <person name="Deshpande S."/>
            <person name="Wang X."/>
            <person name="Wu X."/>
            <person name="Mitros T."/>
            <person name="Triplett J."/>
            <person name="Yang X."/>
            <person name="Ye C.Y."/>
            <person name="Mauro-Herrera M."/>
            <person name="Wang L."/>
            <person name="Li P."/>
            <person name="Sharma M."/>
            <person name="Sharma R."/>
            <person name="Ronald P.C."/>
            <person name="Panaud O."/>
            <person name="Kellogg E.A."/>
            <person name="Brutnell T.P."/>
            <person name="Doust A.N."/>
            <person name="Tuskan G.A."/>
            <person name="Rokhsar D."/>
            <person name="Devos K.M."/>
        </authorList>
    </citation>
    <scope>NUCLEOTIDE SEQUENCE [LARGE SCALE GENOMIC DNA]</scope>
    <source>
        <strain evidence="2">cv. Yugu1</strain>
    </source>
</reference>
<name>K4AHI0_SETIT</name>
<dbReference type="AlphaFoldDB" id="K4AHI0"/>
<dbReference type="InParanoid" id="K4AHI0"/>
<dbReference type="Proteomes" id="UP000004995">
    <property type="component" value="Unassembled WGS sequence"/>
</dbReference>
<dbReference type="Gramene" id="KQK91104">
    <property type="protein sequence ID" value="KQK91104"/>
    <property type="gene ID" value="SETIT_038337mg"/>
</dbReference>
<dbReference type="EnsemblPlants" id="KQK91104">
    <property type="protein sequence ID" value="KQK91104"/>
    <property type="gene ID" value="SETIT_038337mg"/>
</dbReference>
<accession>K4AHI0</accession>